<evidence type="ECO:0000313" key="1">
    <source>
        <dbReference type="EMBL" id="GEO88139.1"/>
    </source>
</evidence>
<gene>
    <name evidence="1" type="ORF">AFL01nite_04660</name>
</gene>
<evidence type="ECO:0000313" key="2">
    <source>
        <dbReference type="Proteomes" id="UP000321769"/>
    </source>
</evidence>
<protein>
    <recommendedName>
        <fullName evidence="3">Lipoprotein</fullName>
    </recommendedName>
</protein>
<dbReference type="EMBL" id="BJZQ01000001">
    <property type="protein sequence ID" value="GEO88139.1"/>
    <property type="molecule type" value="Genomic_DNA"/>
</dbReference>
<dbReference type="PROSITE" id="PS51257">
    <property type="entry name" value="PROKAR_LIPOPROTEIN"/>
    <property type="match status" value="1"/>
</dbReference>
<proteinExistence type="predicted"/>
<dbReference type="OrthoDB" id="3829657at2"/>
<dbReference type="Proteomes" id="UP000321769">
    <property type="component" value="Unassembled WGS sequence"/>
</dbReference>
<comment type="caution">
    <text evidence="1">The sequence shown here is derived from an EMBL/GenBank/DDBJ whole genome shotgun (WGS) entry which is preliminary data.</text>
</comment>
<dbReference type="RefSeq" id="WP_146825468.1">
    <property type="nucleotide sequence ID" value="NZ_BAAAYQ010000001.1"/>
</dbReference>
<evidence type="ECO:0008006" key="3">
    <source>
        <dbReference type="Google" id="ProtNLM"/>
    </source>
</evidence>
<dbReference type="AlphaFoldDB" id="A0A512HRR0"/>
<accession>A0A512HRR0</accession>
<name>A0A512HRR0_9ACTN</name>
<reference evidence="1 2" key="1">
    <citation type="submission" date="2019-07" db="EMBL/GenBank/DDBJ databases">
        <title>Whole genome shotgun sequence of Aeromicrobium flavum NBRC 107625.</title>
        <authorList>
            <person name="Hosoyama A."/>
            <person name="Uohara A."/>
            <person name="Ohji S."/>
            <person name="Ichikawa N."/>
        </authorList>
    </citation>
    <scope>NUCLEOTIDE SEQUENCE [LARGE SCALE GENOMIC DNA]</scope>
    <source>
        <strain evidence="1 2">NBRC 107625</strain>
    </source>
</reference>
<keyword evidence="2" id="KW-1185">Reference proteome</keyword>
<sequence length="123" mass="13368">MTRQLILLAACVAALTGCAPDRLSSEWKVADLDRNWLNLAIYRGVEDATDLAEGMSEPENVVSAVGTVRRGVPADDTEEPLEIVLLYPGAEGSGFAADTEDVCYEFTVPDGYETEFHRVDCPD</sequence>
<organism evidence="1 2">
    <name type="scientific">Aeromicrobium flavum</name>
    <dbReference type="NCBI Taxonomy" id="416568"/>
    <lineage>
        <taxon>Bacteria</taxon>
        <taxon>Bacillati</taxon>
        <taxon>Actinomycetota</taxon>
        <taxon>Actinomycetes</taxon>
        <taxon>Propionibacteriales</taxon>
        <taxon>Nocardioidaceae</taxon>
        <taxon>Aeromicrobium</taxon>
    </lineage>
</organism>